<keyword evidence="1" id="KW-1133">Transmembrane helix</keyword>
<reference evidence="2 4" key="1">
    <citation type="submission" date="2015-11" db="EMBL/GenBank/DDBJ databases">
        <title>Genomic analysis of 38 Legionella species identifies large and diverse effector repertoires.</title>
        <authorList>
            <person name="Burstein D."/>
            <person name="Amaro F."/>
            <person name="Zusman T."/>
            <person name="Lifshitz Z."/>
            <person name="Cohen O."/>
            <person name="Gilbert J.A."/>
            <person name="Pupko T."/>
            <person name="Shuman H.A."/>
            <person name="Segal G."/>
        </authorList>
    </citation>
    <scope>NUCLEOTIDE SEQUENCE [LARGE SCALE GENOMIC DNA]</scope>
    <source>
        <strain evidence="2 4">ATCC 49507</strain>
    </source>
</reference>
<accession>A0A378P9V0</accession>
<evidence type="ECO:0000256" key="1">
    <source>
        <dbReference type="SAM" id="Phobius"/>
    </source>
</evidence>
<evidence type="ECO:0000313" key="5">
    <source>
        <dbReference type="Proteomes" id="UP000254230"/>
    </source>
</evidence>
<organism evidence="3 5">
    <name type="scientific">Legionella quateirensis</name>
    <dbReference type="NCBI Taxonomy" id="45072"/>
    <lineage>
        <taxon>Bacteria</taxon>
        <taxon>Pseudomonadati</taxon>
        <taxon>Pseudomonadota</taxon>
        <taxon>Gammaproteobacteria</taxon>
        <taxon>Legionellales</taxon>
        <taxon>Legionellaceae</taxon>
        <taxon>Legionella</taxon>
    </lineage>
</organism>
<evidence type="ECO:0000313" key="3">
    <source>
        <dbReference type="EMBL" id="STY82971.1"/>
    </source>
</evidence>
<feature type="transmembrane region" description="Helical" evidence="1">
    <location>
        <begin position="124"/>
        <end position="144"/>
    </location>
</feature>
<reference evidence="3 5" key="2">
    <citation type="submission" date="2018-06" db="EMBL/GenBank/DDBJ databases">
        <authorList>
            <consortium name="Pathogen Informatics"/>
            <person name="Doyle S."/>
        </authorList>
    </citation>
    <scope>NUCLEOTIDE SEQUENCE [LARGE SCALE GENOMIC DNA]</scope>
    <source>
        <strain evidence="3 5">NCTC12376</strain>
    </source>
</reference>
<keyword evidence="4" id="KW-1185">Reference proteome</keyword>
<dbReference type="EMBL" id="UGOW01000002">
    <property type="protein sequence ID" value="STY82971.1"/>
    <property type="molecule type" value="Genomic_DNA"/>
</dbReference>
<dbReference type="Pfam" id="PF11657">
    <property type="entry name" value="Activator-TraM"/>
    <property type="match status" value="1"/>
</dbReference>
<dbReference type="RefSeq" id="WP_058475078.1">
    <property type="nucleotide sequence ID" value="NZ_CAAAIL010000017.1"/>
</dbReference>
<keyword evidence="1" id="KW-0812">Transmembrane</keyword>
<gene>
    <name evidence="3" type="primary">traM_2</name>
    <name evidence="2" type="ORF">Lqua_2952</name>
    <name evidence="3" type="ORF">NCTC12376_03436</name>
</gene>
<dbReference type="EMBL" id="LNYR01000043">
    <property type="protein sequence ID" value="KTD44132.1"/>
    <property type="molecule type" value="Genomic_DNA"/>
</dbReference>
<dbReference type="AlphaFoldDB" id="A0A378P9V0"/>
<dbReference type="Proteomes" id="UP000054639">
    <property type="component" value="Unassembled WGS sequence"/>
</dbReference>
<proteinExistence type="predicted"/>
<dbReference type="Proteomes" id="UP000254230">
    <property type="component" value="Unassembled WGS sequence"/>
</dbReference>
<protein>
    <submittedName>
        <fullName evidence="2 3">TraM</fullName>
    </submittedName>
</protein>
<sequence length="145" mass="16080">MADQFESLINEVAIKHGVVLGRDDPILILQTMNAKLMEDNAKTQQLMLHQYKEELEGIALRWGNEAKEKSERILNSSLAASKEAMANVLQESAKSTAISIHNSIEKLLFRTEGLLRRTERIAMFNLAASACTLLAVGAVILGLFR</sequence>
<evidence type="ECO:0000313" key="2">
    <source>
        <dbReference type="EMBL" id="KTD44132.1"/>
    </source>
</evidence>
<keyword evidence="1" id="KW-0472">Membrane</keyword>
<evidence type="ECO:0000313" key="4">
    <source>
        <dbReference type="Proteomes" id="UP000054639"/>
    </source>
</evidence>
<dbReference type="InterPro" id="IPR028140">
    <property type="entry name" value="TraM"/>
</dbReference>
<dbReference type="NCBIfam" id="NF010470">
    <property type="entry name" value="PRK13895.1"/>
    <property type="match status" value="1"/>
</dbReference>
<dbReference type="OrthoDB" id="7478199at2"/>
<dbReference type="STRING" id="45072.Lqua_2952"/>
<name>A0A378P9V0_9GAMM</name>
<dbReference type="GO" id="GO:0009372">
    <property type="term" value="P:quorum sensing"/>
    <property type="evidence" value="ECO:0007669"/>
    <property type="project" value="InterPro"/>
</dbReference>